<dbReference type="PANTHER" id="PTHR37981:SF1">
    <property type="entry name" value="SGNH HYDROLASE-TYPE ESTERASE DOMAIN-CONTAINING PROTEIN"/>
    <property type="match status" value="1"/>
</dbReference>
<keyword evidence="2" id="KW-1015">Disulfide bond</keyword>
<dbReference type="PROSITE" id="PS51257">
    <property type="entry name" value="PROKAR_LIPOPROTEIN"/>
    <property type="match status" value="1"/>
</dbReference>
<organism evidence="5 6">
    <name type="scientific">Gordonia polyisoprenivorans</name>
    <dbReference type="NCBI Taxonomy" id="84595"/>
    <lineage>
        <taxon>Bacteria</taxon>
        <taxon>Bacillati</taxon>
        <taxon>Actinomycetota</taxon>
        <taxon>Actinomycetes</taxon>
        <taxon>Mycobacteriales</taxon>
        <taxon>Gordoniaceae</taxon>
        <taxon>Gordonia</taxon>
    </lineage>
</organism>
<comment type="caution">
    <text evidence="5">The sequence shown here is derived from an EMBL/GenBank/DDBJ whole genome shotgun (WGS) entry which is preliminary data.</text>
</comment>
<dbReference type="Pfam" id="PF13472">
    <property type="entry name" value="Lipase_GDSL_2"/>
    <property type="match status" value="1"/>
</dbReference>
<dbReference type="RefSeq" id="WP_006372684.1">
    <property type="nucleotide sequence ID" value="NZ_CP085887.1"/>
</dbReference>
<gene>
    <name evidence="5" type="ORF">HGA05_01855</name>
</gene>
<dbReference type="GO" id="GO:0019433">
    <property type="term" value="P:triglyceride catabolic process"/>
    <property type="evidence" value="ECO:0007669"/>
    <property type="project" value="TreeGrafter"/>
</dbReference>
<dbReference type="AlphaFoldDB" id="A0A846WH88"/>
<reference evidence="5 6" key="1">
    <citation type="submission" date="2020-04" db="EMBL/GenBank/DDBJ databases">
        <title>MicrobeNet Type strains.</title>
        <authorList>
            <person name="Nicholson A.C."/>
        </authorList>
    </citation>
    <scope>NUCLEOTIDE SEQUENCE [LARGE SCALE GENOMIC DNA]</scope>
    <source>
        <strain evidence="5 6">ATCC BAA-14</strain>
    </source>
</reference>
<keyword evidence="5" id="KW-0378">Hydrolase</keyword>
<feature type="active site" description="Nucleophile" evidence="1">
    <location>
        <position position="52"/>
    </location>
</feature>
<dbReference type="InterPro" id="IPR036514">
    <property type="entry name" value="SGNH_hydro_sf"/>
</dbReference>
<protein>
    <submittedName>
        <fullName evidence="5">SGNH/GDSL hydrolase family protein</fullName>
    </submittedName>
</protein>
<dbReference type="CDD" id="cd01823">
    <property type="entry name" value="SEST_like"/>
    <property type="match status" value="1"/>
</dbReference>
<evidence type="ECO:0000256" key="3">
    <source>
        <dbReference type="SAM" id="SignalP"/>
    </source>
</evidence>
<name>A0A846WH88_9ACTN</name>
<proteinExistence type="predicted"/>
<dbReference type="Gene3D" id="3.40.50.1110">
    <property type="entry name" value="SGNH hydrolase"/>
    <property type="match status" value="1"/>
</dbReference>
<dbReference type="SUPFAM" id="SSF52266">
    <property type="entry name" value="SGNH hydrolase"/>
    <property type="match status" value="1"/>
</dbReference>
<sequence length="298" mass="30704">MRRGALATMLAALLILVVGCGADDGSPAPSSSAPSSTGTAPAATAYVNLGDSYAAGAGVLPVQSDSPFLCQRSAINFAHLVAAQRRLPLTDVSCSGADTADLTTSQYFGIPPQLDALGPQTRLVTLMLGGNDENTFGGAISKCGDAIADSPGVPTGSPCRDRYGSELTAPIDAEIYPALVDGLTRIRAHAPNARVVIVGYPWILPATQGCYPAMRVAPGDVPYLRGLQADLNDAVRRAAEKTGVTFVDMSQVSQGHDACAGAARWIEPQQGTTARITVHPNARGHEAIAAQIEAALGR</sequence>
<keyword evidence="3" id="KW-0732">Signal</keyword>
<evidence type="ECO:0000259" key="4">
    <source>
        <dbReference type="Pfam" id="PF13472"/>
    </source>
</evidence>
<evidence type="ECO:0000313" key="5">
    <source>
        <dbReference type="EMBL" id="NKY00327.1"/>
    </source>
</evidence>
<feature type="disulfide bond" evidence="2">
    <location>
        <begin position="143"/>
        <end position="159"/>
    </location>
</feature>
<dbReference type="EMBL" id="JAAXPC010000001">
    <property type="protein sequence ID" value="NKY00327.1"/>
    <property type="molecule type" value="Genomic_DNA"/>
</dbReference>
<feature type="signal peptide" evidence="3">
    <location>
        <begin position="1"/>
        <end position="22"/>
    </location>
</feature>
<dbReference type="InterPro" id="IPR013830">
    <property type="entry name" value="SGNH_hydro"/>
</dbReference>
<feature type="chain" id="PRO_5032700055" evidence="3">
    <location>
        <begin position="23"/>
        <end position="298"/>
    </location>
</feature>
<dbReference type="GO" id="GO:0004806">
    <property type="term" value="F:triacylglycerol lipase activity"/>
    <property type="evidence" value="ECO:0007669"/>
    <property type="project" value="TreeGrafter"/>
</dbReference>
<feature type="domain" description="SGNH hydrolase-type esterase" evidence="4">
    <location>
        <begin position="49"/>
        <end position="287"/>
    </location>
</feature>
<evidence type="ECO:0000256" key="1">
    <source>
        <dbReference type="PIRSR" id="PIRSR637460-1"/>
    </source>
</evidence>
<accession>A0A846WH88</accession>
<dbReference type="Proteomes" id="UP000563898">
    <property type="component" value="Unassembled WGS sequence"/>
</dbReference>
<dbReference type="PANTHER" id="PTHR37981">
    <property type="entry name" value="LIPASE 2"/>
    <property type="match status" value="1"/>
</dbReference>
<feature type="disulfide bond" evidence="2">
    <location>
        <begin position="210"/>
        <end position="259"/>
    </location>
</feature>
<feature type="disulfide bond" evidence="2">
    <location>
        <begin position="70"/>
        <end position="94"/>
    </location>
</feature>
<feature type="active site" evidence="1">
    <location>
        <position position="279"/>
    </location>
</feature>
<evidence type="ECO:0000256" key="2">
    <source>
        <dbReference type="PIRSR" id="PIRSR637460-2"/>
    </source>
</evidence>
<evidence type="ECO:0000313" key="6">
    <source>
        <dbReference type="Proteomes" id="UP000563898"/>
    </source>
</evidence>
<dbReference type="InterPro" id="IPR037460">
    <property type="entry name" value="SEST-like"/>
</dbReference>